<dbReference type="CDD" id="cd13639">
    <property type="entry name" value="PBP2_OpuAC_like"/>
    <property type="match status" value="1"/>
</dbReference>
<evidence type="ECO:0000259" key="6">
    <source>
        <dbReference type="Pfam" id="PF04069"/>
    </source>
</evidence>
<comment type="subcellular location">
    <subcellularLocation>
        <location evidence="1">Cell membrane</location>
    </subcellularLocation>
</comment>
<dbReference type="GO" id="GO:0015871">
    <property type="term" value="P:choline transport"/>
    <property type="evidence" value="ECO:0007669"/>
    <property type="project" value="TreeGrafter"/>
</dbReference>
<dbReference type="OrthoDB" id="9787902at2"/>
<dbReference type="GO" id="GO:0005275">
    <property type="term" value="F:amine transmembrane transporter activity"/>
    <property type="evidence" value="ECO:0007669"/>
    <property type="project" value="TreeGrafter"/>
</dbReference>
<evidence type="ECO:0000256" key="3">
    <source>
        <dbReference type="ARBA" id="ARBA00022475"/>
    </source>
</evidence>
<keyword evidence="3" id="KW-1003">Cell membrane</keyword>
<dbReference type="AlphaFoldDB" id="A0A543HYP0"/>
<keyword evidence="8" id="KW-1185">Reference proteome</keyword>
<keyword evidence="5" id="KW-0732">Signal</keyword>
<dbReference type="Pfam" id="PF04069">
    <property type="entry name" value="OpuAC"/>
    <property type="match status" value="1"/>
</dbReference>
<dbReference type="Gene3D" id="3.40.190.100">
    <property type="entry name" value="Glycine betaine-binding periplasmic protein, domain 2"/>
    <property type="match status" value="1"/>
</dbReference>
<organism evidence="7 8">
    <name type="scientific">Klugiella xanthotipulae</name>
    <dbReference type="NCBI Taxonomy" id="244735"/>
    <lineage>
        <taxon>Bacteria</taxon>
        <taxon>Bacillati</taxon>
        <taxon>Actinomycetota</taxon>
        <taxon>Actinomycetes</taxon>
        <taxon>Micrococcales</taxon>
        <taxon>Microbacteriaceae</taxon>
        <taxon>Klugiella</taxon>
    </lineage>
</organism>
<dbReference type="PROSITE" id="PS51257">
    <property type="entry name" value="PROKAR_LIPOPROTEIN"/>
    <property type="match status" value="1"/>
</dbReference>
<keyword evidence="2" id="KW-0813">Transport</keyword>
<keyword evidence="4" id="KW-0472">Membrane</keyword>
<dbReference type="GO" id="GO:0043190">
    <property type="term" value="C:ATP-binding cassette (ABC) transporter complex"/>
    <property type="evidence" value="ECO:0007669"/>
    <property type="project" value="InterPro"/>
</dbReference>
<feature type="signal peptide" evidence="5">
    <location>
        <begin position="1"/>
        <end position="28"/>
    </location>
</feature>
<name>A0A543HYP0_9MICO</name>
<dbReference type="GO" id="GO:0015226">
    <property type="term" value="F:carnitine transmembrane transporter activity"/>
    <property type="evidence" value="ECO:0007669"/>
    <property type="project" value="TreeGrafter"/>
</dbReference>
<reference evidence="7 8" key="1">
    <citation type="submission" date="2019-06" db="EMBL/GenBank/DDBJ databases">
        <title>Sequencing the genomes of 1000 actinobacteria strains.</title>
        <authorList>
            <person name="Klenk H.-P."/>
        </authorList>
    </citation>
    <scope>NUCLEOTIDE SEQUENCE [LARGE SCALE GENOMIC DNA]</scope>
    <source>
        <strain evidence="7 8">DSM 18031</strain>
    </source>
</reference>
<feature type="domain" description="ABC-type glycine betaine transport system substrate-binding" evidence="6">
    <location>
        <begin position="32"/>
        <end position="281"/>
    </location>
</feature>
<evidence type="ECO:0000256" key="2">
    <source>
        <dbReference type="ARBA" id="ARBA00022448"/>
    </source>
</evidence>
<dbReference type="RefSeq" id="WP_141917520.1">
    <property type="nucleotide sequence ID" value="NZ_BAAAYS010000011.1"/>
</dbReference>
<dbReference type="GO" id="GO:0031460">
    <property type="term" value="P:glycine betaine transport"/>
    <property type="evidence" value="ECO:0007669"/>
    <property type="project" value="TreeGrafter"/>
</dbReference>
<feature type="chain" id="PRO_5021817774" evidence="5">
    <location>
        <begin position="29"/>
        <end position="292"/>
    </location>
</feature>
<comment type="caution">
    <text evidence="7">The sequence shown here is derived from an EMBL/GenBank/DDBJ whole genome shotgun (WGS) entry which is preliminary data.</text>
</comment>
<dbReference type="Proteomes" id="UP000318331">
    <property type="component" value="Unassembled WGS sequence"/>
</dbReference>
<dbReference type="Gene3D" id="3.40.190.10">
    <property type="entry name" value="Periplasmic binding protein-like II"/>
    <property type="match status" value="1"/>
</dbReference>
<evidence type="ECO:0000256" key="1">
    <source>
        <dbReference type="ARBA" id="ARBA00004236"/>
    </source>
</evidence>
<accession>A0A543HYP0</accession>
<dbReference type="PANTHER" id="PTHR47737:SF1">
    <property type="entry name" value="GLYCINE BETAINE_PROLINE BETAINE TRANSPORT SYSTEM PERMEASE PROTEIN PROW"/>
    <property type="match status" value="1"/>
</dbReference>
<dbReference type="PANTHER" id="PTHR47737">
    <property type="entry name" value="GLYCINE BETAINE/PROLINE BETAINE TRANSPORT SYSTEM PERMEASE PROTEIN PROW"/>
    <property type="match status" value="1"/>
</dbReference>
<evidence type="ECO:0000256" key="5">
    <source>
        <dbReference type="SAM" id="SignalP"/>
    </source>
</evidence>
<proteinExistence type="predicted"/>
<gene>
    <name evidence="7" type="ORF">FB466_1700</name>
</gene>
<dbReference type="EMBL" id="VFPN01000002">
    <property type="protein sequence ID" value="TQM63438.1"/>
    <property type="molecule type" value="Genomic_DNA"/>
</dbReference>
<evidence type="ECO:0000256" key="4">
    <source>
        <dbReference type="ARBA" id="ARBA00023136"/>
    </source>
</evidence>
<protein>
    <submittedName>
        <fullName evidence="7">Glycine betaine/proline transport system substrate-binding protein</fullName>
    </submittedName>
</protein>
<dbReference type="InterPro" id="IPR007210">
    <property type="entry name" value="ABC_Gly_betaine_transp_sub-bd"/>
</dbReference>
<evidence type="ECO:0000313" key="8">
    <source>
        <dbReference type="Proteomes" id="UP000318331"/>
    </source>
</evidence>
<sequence>MKKRIISLVAGAAVAVLALSGCSDSTDAGDNKDLTIAVFNGWEEGQAVSYLWEQILTDKGYTVTLTNANVAPVYAGLSTGDYDVVLDTWLPATHATYMERYGDELEDLGAWFDEAQLTIAVNEDSPIQSLDELAGAADSFGNRIVGIESGAGLTRVTTEDVIPGYQLEDMDFQVSSTPAMLSELTAATENDENIVVTLWQPHWAYDAFPIRNLEDPKGLLGTAEGIHSIARIGLAEDKAEVYGWLRDFQMNAEQLYSLENALFNSDADASDYPEITKKWMADNTEYVDSLTT</sequence>
<evidence type="ECO:0000313" key="7">
    <source>
        <dbReference type="EMBL" id="TQM63438.1"/>
    </source>
</evidence>
<dbReference type="SUPFAM" id="SSF53850">
    <property type="entry name" value="Periplasmic binding protein-like II"/>
    <property type="match status" value="1"/>
</dbReference>